<reference evidence="2" key="1">
    <citation type="submission" date="2025-08" db="UniProtKB">
        <authorList>
            <consortium name="RefSeq"/>
        </authorList>
    </citation>
    <scope>IDENTIFICATION</scope>
</reference>
<accession>A0ABM1A7E7</accession>
<organism evidence="1 2">
    <name type="scientific">Aplysia californica</name>
    <name type="common">California sea hare</name>
    <dbReference type="NCBI Taxonomy" id="6500"/>
    <lineage>
        <taxon>Eukaryota</taxon>
        <taxon>Metazoa</taxon>
        <taxon>Spiralia</taxon>
        <taxon>Lophotrochozoa</taxon>
        <taxon>Mollusca</taxon>
        <taxon>Gastropoda</taxon>
        <taxon>Heterobranchia</taxon>
        <taxon>Euthyneura</taxon>
        <taxon>Tectipleura</taxon>
        <taxon>Aplysiida</taxon>
        <taxon>Aplysioidea</taxon>
        <taxon>Aplysiidae</taxon>
        <taxon>Aplysia</taxon>
    </lineage>
</organism>
<name>A0ABM1A7E7_APLCA</name>
<gene>
    <name evidence="2" type="primary">LOC106012803</name>
</gene>
<sequence>MPAKLRPVYNVKGQVMDWDSIRFPVIPARPQTFTPMYLTQEFQPDPTTYNSMNDWMRMQGQVVSSRAPVMYAGAEGFKELPSVEVSEMTSDQAIDDYDQKFQRSYSDLAHQIAYRYPNPGLPRIRQGAIGGTWRHIKEVLGHHGSRVCFVDGLVSVYDSDKFSDALQPPLPYRGKLVHPPYAPTQTEYANGKKGIVFPRLEDGVDRKLRMNALPSHRGHYQFK</sequence>
<dbReference type="GeneID" id="106012803"/>
<evidence type="ECO:0000313" key="2">
    <source>
        <dbReference type="RefSeq" id="XP_012942291.1"/>
    </source>
</evidence>
<proteinExistence type="predicted"/>
<keyword evidence="1" id="KW-1185">Reference proteome</keyword>
<evidence type="ECO:0000313" key="1">
    <source>
        <dbReference type="Proteomes" id="UP000694888"/>
    </source>
</evidence>
<dbReference type="RefSeq" id="XP_012942291.1">
    <property type="nucleotide sequence ID" value="XM_013086837.2"/>
</dbReference>
<dbReference type="Proteomes" id="UP000694888">
    <property type="component" value="Unplaced"/>
</dbReference>
<protein>
    <submittedName>
        <fullName evidence="2">Uncharacterized protein LOC106012803</fullName>
    </submittedName>
</protein>